<name>A0A0P1H9I4_9RHOB</name>
<dbReference type="SMART" id="SM00867">
    <property type="entry name" value="YceI"/>
    <property type="match status" value="1"/>
</dbReference>
<sequence>MKTIFGGLVALTLSTTAALAGNWTLDNDASRLAFGSIKSNFIGEVHHFGKLSGSVDEAGNAKVAIDLSSVETNIDIRNSRMIEHVFKAAGSADLTSTLDLTTIEALPVGGTTVVETEATLDLIGTEVEMDVSLFVARLAEDKVLVTSNDFLFLDTDEAGIDPAIDILKELASLESITRVAPVSLRFVFTKE</sequence>
<dbReference type="AlphaFoldDB" id="A0A0P1H9I4"/>
<dbReference type="STRING" id="340021.TM5383_00772"/>
<gene>
    <name evidence="3" type="ORF">TM5383_00772</name>
</gene>
<proteinExistence type="predicted"/>
<dbReference type="RefSeq" id="WP_058317730.1">
    <property type="nucleotide sequence ID" value="NZ_CYSF01000005.1"/>
</dbReference>
<feature type="signal peptide" evidence="1">
    <location>
        <begin position="1"/>
        <end position="20"/>
    </location>
</feature>
<keyword evidence="1" id="KW-0732">Signal</keyword>
<dbReference type="Pfam" id="PF04264">
    <property type="entry name" value="YceI"/>
    <property type="match status" value="1"/>
</dbReference>
<feature type="domain" description="Lipid/polyisoprenoid-binding YceI-like" evidence="2">
    <location>
        <begin position="22"/>
        <end position="189"/>
    </location>
</feature>
<reference evidence="3 4" key="1">
    <citation type="submission" date="2015-09" db="EMBL/GenBank/DDBJ databases">
        <authorList>
            <consortium name="Swine Surveillance"/>
        </authorList>
    </citation>
    <scope>NUCLEOTIDE SEQUENCE [LARGE SCALE GENOMIC DNA]</scope>
    <source>
        <strain evidence="3 4">CECT 8383</strain>
    </source>
</reference>
<protein>
    <submittedName>
        <fullName evidence="3">YceI-like domain protein</fullName>
    </submittedName>
</protein>
<dbReference type="Gene3D" id="2.40.128.110">
    <property type="entry name" value="Lipid/polyisoprenoid-binding, YceI-like"/>
    <property type="match status" value="1"/>
</dbReference>
<dbReference type="InterPro" id="IPR036761">
    <property type="entry name" value="TTHA0802/YceI-like_sf"/>
</dbReference>
<dbReference type="Proteomes" id="UP000051681">
    <property type="component" value="Unassembled WGS sequence"/>
</dbReference>
<accession>A0A0P1H9I4</accession>
<dbReference type="PIRSF" id="PIRSF029811">
    <property type="entry name" value="UCP029811"/>
    <property type="match status" value="1"/>
</dbReference>
<evidence type="ECO:0000313" key="4">
    <source>
        <dbReference type="Proteomes" id="UP000051681"/>
    </source>
</evidence>
<evidence type="ECO:0000313" key="3">
    <source>
        <dbReference type="EMBL" id="CUH83581.1"/>
    </source>
</evidence>
<feature type="chain" id="PRO_5006064202" evidence="1">
    <location>
        <begin position="21"/>
        <end position="191"/>
    </location>
</feature>
<dbReference type="InterPro" id="IPR027016">
    <property type="entry name" value="UCP029811"/>
</dbReference>
<evidence type="ECO:0000256" key="1">
    <source>
        <dbReference type="SAM" id="SignalP"/>
    </source>
</evidence>
<keyword evidence="4" id="KW-1185">Reference proteome</keyword>
<dbReference type="SUPFAM" id="SSF101874">
    <property type="entry name" value="YceI-like"/>
    <property type="match status" value="1"/>
</dbReference>
<dbReference type="EMBL" id="CYSF01000005">
    <property type="protein sequence ID" value="CUH83581.1"/>
    <property type="molecule type" value="Genomic_DNA"/>
</dbReference>
<evidence type="ECO:0000259" key="2">
    <source>
        <dbReference type="SMART" id="SM00867"/>
    </source>
</evidence>
<organism evidence="3 4">
    <name type="scientific">Thalassovita mediterranea</name>
    <dbReference type="NCBI Taxonomy" id="340021"/>
    <lineage>
        <taxon>Bacteria</taxon>
        <taxon>Pseudomonadati</taxon>
        <taxon>Pseudomonadota</taxon>
        <taxon>Alphaproteobacteria</taxon>
        <taxon>Rhodobacterales</taxon>
        <taxon>Roseobacteraceae</taxon>
        <taxon>Thalassovita</taxon>
    </lineage>
</organism>
<dbReference type="OrthoDB" id="5525824at2"/>
<dbReference type="InterPro" id="IPR007372">
    <property type="entry name" value="Lipid/polyisoprenoid-bd_YceI"/>
</dbReference>